<dbReference type="GO" id="GO:0009252">
    <property type="term" value="P:peptidoglycan biosynthetic process"/>
    <property type="evidence" value="ECO:0007669"/>
    <property type="project" value="UniProtKB-UniRule"/>
</dbReference>
<feature type="transmembrane region" description="Helical" evidence="8">
    <location>
        <begin position="161"/>
        <end position="182"/>
    </location>
</feature>
<dbReference type="GO" id="GO:0015648">
    <property type="term" value="F:lipid-linked peptidoglycan transporter activity"/>
    <property type="evidence" value="ECO:0007669"/>
    <property type="project" value="UniProtKB-UniRule"/>
</dbReference>
<dbReference type="PaxDb" id="584708-Apau_1712"/>
<evidence type="ECO:0000256" key="5">
    <source>
        <dbReference type="ARBA" id="ARBA00022984"/>
    </source>
</evidence>
<dbReference type="PIRSF" id="PIRSF002869">
    <property type="entry name" value="MviN"/>
    <property type="match status" value="1"/>
</dbReference>
<keyword evidence="7 8" id="KW-0472">Membrane</keyword>
<evidence type="ECO:0000256" key="3">
    <source>
        <dbReference type="ARBA" id="ARBA00022692"/>
    </source>
</evidence>
<feature type="transmembrane region" description="Helical" evidence="8">
    <location>
        <begin position="188"/>
        <end position="210"/>
    </location>
</feature>
<dbReference type="PANTHER" id="PTHR47019:SF1">
    <property type="entry name" value="LIPID II FLIPPASE MURJ"/>
    <property type="match status" value="1"/>
</dbReference>
<dbReference type="InterPro" id="IPR051050">
    <property type="entry name" value="Lipid_II_flippase_MurJ/MviN"/>
</dbReference>
<organism evidence="10 11">
    <name type="scientific">Aminomonas paucivorans DSM 12260</name>
    <dbReference type="NCBI Taxonomy" id="584708"/>
    <lineage>
        <taxon>Bacteria</taxon>
        <taxon>Thermotogati</taxon>
        <taxon>Synergistota</taxon>
        <taxon>Synergistia</taxon>
        <taxon>Synergistales</taxon>
        <taxon>Synergistaceae</taxon>
        <taxon>Aminomonas</taxon>
    </lineage>
</organism>
<accession>E3CV43</accession>
<feature type="transmembrane region" description="Helical" evidence="8">
    <location>
        <begin position="272"/>
        <end position="293"/>
    </location>
</feature>
<evidence type="ECO:0000313" key="10">
    <source>
        <dbReference type="EMBL" id="EFQ24130.1"/>
    </source>
</evidence>
<proteinExistence type="inferred from homology"/>
<comment type="caution">
    <text evidence="8">Lacks conserved residue(s) required for the propagation of feature annotation.</text>
</comment>
<dbReference type="AlphaFoldDB" id="E3CV43"/>
<keyword evidence="2 8" id="KW-1003">Cell membrane</keyword>
<keyword evidence="3 8" id="KW-0812">Transmembrane</keyword>
<dbReference type="PRINTS" id="PR01806">
    <property type="entry name" value="VIRFACTRMVIN"/>
</dbReference>
<evidence type="ECO:0000256" key="4">
    <source>
        <dbReference type="ARBA" id="ARBA00022960"/>
    </source>
</evidence>
<dbReference type="PANTHER" id="PTHR47019">
    <property type="entry name" value="LIPID II FLIPPASE MURJ"/>
    <property type="match status" value="1"/>
</dbReference>
<dbReference type="OrthoDB" id="9804143at2"/>
<dbReference type="RefSeq" id="WP_006301351.1">
    <property type="nucleotide sequence ID" value="NZ_CM001022.1"/>
</dbReference>
<dbReference type="Proteomes" id="UP000005096">
    <property type="component" value="Chromosome"/>
</dbReference>
<evidence type="ECO:0000256" key="2">
    <source>
        <dbReference type="ARBA" id="ARBA00022475"/>
    </source>
</evidence>
<name>E3CV43_9BACT</name>
<comment type="subcellular location">
    <subcellularLocation>
        <location evidence="1 8">Cell membrane</location>
        <topology evidence="1 8">Multi-pass membrane protein</topology>
    </subcellularLocation>
</comment>
<feature type="transmembrane region" description="Helical" evidence="8">
    <location>
        <begin position="479"/>
        <end position="500"/>
    </location>
</feature>
<dbReference type="GO" id="GO:0034204">
    <property type="term" value="P:lipid translocation"/>
    <property type="evidence" value="ECO:0007669"/>
    <property type="project" value="TreeGrafter"/>
</dbReference>
<feature type="transmembrane region" description="Helical" evidence="8">
    <location>
        <begin position="447"/>
        <end position="467"/>
    </location>
</feature>
<dbReference type="eggNOG" id="COG0728">
    <property type="taxonomic scope" value="Bacteria"/>
</dbReference>
<feature type="transmembrane region" description="Helical" evidence="8">
    <location>
        <begin position="136"/>
        <end position="154"/>
    </location>
</feature>
<dbReference type="EMBL" id="CM001022">
    <property type="protein sequence ID" value="EFQ24130.1"/>
    <property type="molecule type" value="Genomic_DNA"/>
</dbReference>
<comment type="pathway">
    <text evidence="8">Cell wall biogenesis; peptidoglycan biosynthesis.</text>
</comment>
<evidence type="ECO:0000256" key="9">
    <source>
        <dbReference type="PIRNR" id="PIRNR002869"/>
    </source>
</evidence>
<evidence type="ECO:0000313" key="11">
    <source>
        <dbReference type="Proteomes" id="UP000005096"/>
    </source>
</evidence>
<dbReference type="InterPro" id="IPR004268">
    <property type="entry name" value="MurJ"/>
</dbReference>
<protein>
    <recommendedName>
        <fullName evidence="8">Probable lipid II flippase MurJ</fullName>
    </recommendedName>
</protein>
<keyword evidence="5 8" id="KW-0573">Peptidoglycan synthesis</keyword>
<dbReference type="GO" id="GO:0071555">
    <property type="term" value="P:cell wall organization"/>
    <property type="evidence" value="ECO:0007669"/>
    <property type="project" value="UniProtKB-UniRule"/>
</dbReference>
<dbReference type="HOGENOM" id="CLU_006797_5_2_0"/>
<feature type="transmembrane region" description="Helical" evidence="8">
    <location>
        <begin position="95"/>
        <end position="116"/>
    </location>
</feature>
<feature type="transmembrane region" description="Helical" evidence="8">
    <location>
        <begin position="314"/>
        <end position="334"/>
    </location>
</feature>
<feature type="transmembrane region" description="Helical" evidence="8">
    <location>
        <begin position="231"/>
        <end position="252"/>
    </location>
</feature>
<dbReference type="GO" id="GO:0005886">
    <property type="term" value="C:plasma membrane"/>
    <property type="evidence" value="ECO:0007669"/>
    <property type="project" value="UniProtKB-SubCell"/>
</dbReference>
<keyword evidence="8 9" id="KW-0961">Cell wall biogenesis/degradation</keyword>
<keyword evidence="6 8" id="KW-1133">Transmembrane helix</keyword>
<gene>
    <name evidence="8" type="primary">murJ</name>
    <name evidence="10" type="ORF">Apau_1712</name>
</gene>
<keyword evidence="8 9" id="KW-0813">Transport</keyword>
<feature type="transmembrane region" description="Helical" evidence="8">
    <location>
        <begin position="354"/>
        <end position="376"/>
    </location>
</feature>
<reference evidence="10 11" key="1">
    <citation type="journal article" date="2010" name="Stand. Genomic Sci.">
        <title>Non-contiguous finished genome sequence of Aminomonas paucivorans type strain (GLU-3).</title>
        <authorList>
            <person name="Pitluck S."/>
            <person name="Yasawong M."/>
            <person name="Held B."/>
            <person name="Lapidus A."/>
            <person name="Nolan M."/>
            <person name="Copeland A."/>
            <person name="Lucas S."/>
            <person name="Del Rio T.G."/>
            <person name="Tice H."/>
            <person name="Cheng J.F."/>
            <person name="Chertkov O."/>
            <person name="Goodwin L."/>
            <person name="Tapia R."/>
            <person name="Han C."/>
            <person name="Liolios K."/>
            <person name="Ivanova N."/>
            <person name="Mavromatis K."/>
            <person name="Ovchinnikova G."/>
            <person name="Pati A."/>
            <person name="Chen A."/>
            <person name="Palaniappan K."/>
            <person name="Land M."/>
            <person name="Hauser L."/>
            <person name="Chang Y.J."/>
            <person name="Jeffries C.D."/>
            <person name="Pukall R."/>
            <person name="Spring S."/>
            <person name="Rohde M."/>
            <person name="Sikorski J."/>
            <person name="Goker M."/>
            <person name="Woyke T."/>
            <person name="Bristow J."/>
            <person name="Eisen J.A."/>
            <person name="Markowitz V."/>
            <person name="Hugenholtz P."/>
            <person name="Kyrpides N.C."/>
            <person name="Klenk H.P."/>
        </authorList>
    </citation>
    <scope>NUCLEOTIDE SEQUENCE [LARGE SCALE GENOMIC DNA]</scope>
    <source>
        <strain evidence="10 11">DSM 12260</strain>
    </source>
</reference>
<evidence type="ECO:0000256" key="1">
    <source>
        <dbReference type="ARBA" id="ARBA00004651"/>
    </source>
</evidence>
<dbReference type="STRING" id="584708.Apau_1712"/>
<evidence type="ECO:0000256" key="8">
    <source>
        <dbReference type="HAMAP-Rule" id="MF_02078"/>
    </source>
</evidence>
<dbReference type="UniPathway" id="UPA00219"/>
<keyword evidence="11" id="KW-1185">Reference proteome</keyword>
<evidence type="ECO:0000256" key="7">
    <source>
        <dbReference type="ARBA" id="ARBA00023136"/>
    </source>
</evidence>
<keyword evidence="4 8" id="KW-0133">Cell shape</keyword>
<dbReference type="NCBIfam" id="TIGR01695">
    <property type="entry name" value="murJ_mviN"/>
    <property type="match status" value="1"/>
</dbReference>
<dbReference type="Pfam" id="PF03023">
    <property type="entry name" value="MurJ"/>
    <property type="match status" value="1"/>
</dbReference>
<comment type="function">
    <text evidence="8 9">Involved in peptidoglycan biosynthesis. Transports lipid-linked peptidoglycan precursors from the inner to the outer leaflet of the cytoplasmic membrane.</text>
</comment>
<dbReference type="HAMAP" id="MF_02078">
    <property type="entry name" value="MurJ_MviN"/>
    <property type="match status" value="1"/>
</dbReference>
<sequence length="523" mass="56016">MSASMTRMVRHAFRMMLGTFASRVLGLVREMLTAAFFGATRQLDAFYVAYTLANLSRQLLAEGALSASFVPVFTRTLEEEGRPAAHALARQALSVLLAVGTGVVLLGILASPLLVGVMAPGFSPEDRALAVTLTRWLFPFLLLVSVGALAMGVLNSLDSFFVPAVAPAASNLAFILCLLALYPNPTLWGMVGAVLLGGSCHMLLQWGWAARMGMPLLPAVPRRDNPELRRMMALFLPYAAGLSLNQLNPVISRMLGSFLEGGAISVLNYADRVLQLPLGLFVIAISQAVLPLLSRQKPEDREGFRDFLRDALRFNLFVVLPVSLGLLFFSREVVHLLFVRGAFGGWAWDATAKALALYGLGLPGMACTTVIMRALYARGLPRAALKVTGFTVAANLAAGAALMPFLSYAGLALGTSLAFSGAAWVGVRCLQRDLGYPLVLFEPRWALRQGGCCLVLGAGLFLFRTLWAYPLEAGAGLRAAWLGGAFLLALGLYGGVTWAAGSPEWGWLRGAARKDPPKEKGVE</sequence>
<dbReference type="CDD" id="cd13123">
    <property type="entry name" value="MATE_MurJ_like"/>
    <property type="match status" value="1"/>
</dbReference>
<dbReference type="GO" id="GO:0008360">
    <property type="term" value="P:regulation of cell shape"/>
    <property type="evidence" value="ECO:0007669"/>
    <property type="project" value="UniProtKB-UniRule"/>
</dbReference>
<feature type="transmembrane region" description="Helical" evidence="8">
    <location>
        <begin position="383"/>
        <end position="402"/>
    </location>
</feature>
<evidence type="ECO:0000256" key="6">
    <source>
        <dbReference type="ARBA" id="ARBA00022989"/>
    </source>
</evidence>
<comment type="similarity">
    <text evidence="8 9">Belongs to the MurJ/MviN family.</text>
</comment>